<proteinExistence type="predicted"/>
<feature type="domain" description="BPTI/Kunitz inhibitor" evidence="2">
    <location>
        <begin position="514"/>
        <end position="563"/>
    </location>
</feature>
<sequence>MTEHILKKITLLSILFLLIVNIPAYADMGRIVAYGAKVQENSQKAIIFYNLNEEVLILGTDLQSGSSSHILRFIPFPSKPRVQLAPKDSFKNIIKVVKKHNLQFIIQYKGVTPTTKSVEIKLNKKIGAHDLTVIKINSTEHLREWINDFFKSKGLPVKNSYPEVEMVVNSYLNKGINYFAFDLVKVNKKQRFVQPIEYRFHSKKLYYPLITSNTFGGSGIIDLILISPRTVCNPLESLYEGCLGVKYLRATTSDSITIDEFNRILPDAKNFFKNKSIFIQMLSYGGSYKFKNDIFVDITNKYKKAIGYTSNNDSSVYHSFPWEDAVGNKPPVKKPAIYLYPKTKLNINILLNIDGKITKTVPPYSHIWKITAYPSGNISGGYDYLMYEAQLNSLTLPKSGWVVEYQNLKKWFDTYLFKIGLNKKEKLQFEEYWLKELPKAKYYEIKLLSGDFLNKHMNIEIKPKPDTFLRFIFYFKPLSKKIILSEQKIVTPKRVGFTAVEWGGILDKRKNKRCFLYYDRGPCEALFWRYYYNKQENICKPFIWGGCGGSVPFKTKEECSKACISKLLVKGGN</sequence>
<dbReference type="Proteomes" id="UP000008139">
    <property type="component" value="Chromosome"/>
</dbReference>
<dbReference type="Gene3D" id="4.10.410.10">
    <property type="entry name" value="Pancreatic trypsin inhibitor Kunitz domain"/>
    <property type="match status" value="1"/>
</dbReference>
<dbReference type="AlphaFoldDB" id="F2LTX4"/>
<reference evidence="4" key="2">
    <citation type="submission" date="2011-03" db="EMBL/GenBank/DDBJ databases">
        <title>The complete genome of Hippea maritima DSM 10411.</title>
        <authorList>
            <consortium name="US DOE Joint Genome Institute (JGI-PGF)"/>
            <person name="Lucas S."/>
            <person name="Copeland A."/>
            <person name="Lapidus A."/>
            <person name="Bruce D."/>
            <person name="Goodwin L."/>
            <person name="Pitluck S."/>
            <person name="Peters L."/>
            <person name="Kyrpides N."/>
            <person name="Mavromatis K."/>
            <person name="Pagani I."/>
            <person name="Ivanova N."/>
            <person name="Mikhailova N."/>
            <person name="Lu M."/>
            <person name="Detter J.C."/>
            <person name="Tapia R."/>
            <person name="Han C."/>
            <person name="Land M."/>
            <person name="Hauser L."/>
            <person name="Markowitz V."/>
            <person name="Cheng J.-F."/>
            <person name="Hugenholtz P."/>
            <person name="Woyke T."/>
            <person name="Wu D."/>
            <person name="Spring S."/>
            <person name="Schroeder M."/>
            <person name="Brambilla E."/>
            <person name="Klenk H.-P."/>
            <person name="Eisen J.A."/>
        </authorList>
    </citation>
    <scope>NUCLEOTIDE SEQUENCE [LARGE SCALE GENOMIC DNA]</scope>
    <source>
        <strain evidence="4">ATCC 700847 / DSM 10411 / MH2</strain>
    </source>
</reference>
<dbReference type="PANTHER" id="PTHR10083:SF374">
    <property type="entry name" value="BPTI_KUNITZ INHIBITOR DOMAIN-CONTAINING PROTEIN"/>
    <property type="match status" value="1"/>
</dbReference>
<dbReference type="KEGG" id="hmr:Hipma_0400"/>
<dbReference type="PANTHER" id="PTHR10083">
    <property type="entry name" value="KUNITZ-TYPE PROTEASE INHIBITOR-RELATED"/>
    <property type="match status" value="1"/>
</dbReference>
<dbReference type="EMBL" id="CP002606">
    <property type="protein sequence ID" value="AEA33373.1"/>
    <property type="molecule type" value="Genomic_DNA"/>
</dbReference>
<evidence type="ECO:0000256" key="1">
    <source>
        <dbReference type="ARBA" id="ARBA00023157"/>
    </source>
</evidence>
<dbReference type="InterPro" id="IPR036880">
    <property type="entry name" value="Kunitz_BPTI_sf"/>
</dbReference>
<dbReference type="InParanoid" id="F2LTX4"/>
<name>F2LTX4_HIPMA</name>
<reference evidence="3 4" key="1">
    <citation type="journal article" date="2011" name="Stand. Genomic Sci.">
        <title>Complete genome sequence of the thermophilic sulfur-reducer Hippea maritima type strain (MH(2)).</title>
        <authorList>
            <person name="Huntemann M."/>
            <person name="Lu M."/>
            <person name="Nolan M."/>
            <person name="Lapidus A."/>
            <person name="Lucas S."/>
            <person name="Hammon N."/>
            <person name="Deshpande S."/>
            <person name="Cheng J.F."/>
            <person name="Tapia R."/>
            <person name="Han C."/>
            <person name="Goodwin L."/>
            <person name="Pitluck S."/>
            <person name="Liolios K."/>
            <person name="Pagani I."/>
            <person name="Ivanova N."/>
            <person name="Ovchinikova G."/>
            <person name="Pati A."/>
            <person name="Chen A."/>
            <person name="Palaniappan K."/>
            <person name="Land M."/>
            <person name="Hauser L."/>
            <person name="Jeffries C.D."/>
            <person name="Detter J.C."/>
            <person name="Brambilla E.M."/>
            <person name="Rohde M."/>
            <person name="Spring S."/>
            <person name="Goker M."/>
            <person name="Woyke T."/>
            <person name="Bristow J."/>
            <person name="Eisen J.A."/>
            <person name="Markowitz V."/>
            <person name="Hugenholtz P."/>
            <person name="Kyrpides N.C."/>
            <person name="Klenk H.P."/>
            <person name="Mavromatis K."/>
        </authorList>
    </citation>
    <scope>NUCLEOTIDE SEQUENCE [LARGE SCALE GENOMIC DNA]</scope>
    <source>
        <strain evidence="4">ATCC 700847 / DSM 10411 / MH2</strain>
    </source>
</reference>
<keyword evidence="1" id="KW-1015">Disulfide bond</keyword>
<gene>
    <name evidence="3" type="ordered locus">Hipma_0400</name>
</gene>
<dbReference type="SMART" id="SM00131">
    <property type="entry name" value="KU"/>
    <property type="match status" value="1"/>
</dbReference>
<dbReference type="HOGENOM" id="CLU_475507_0_0_7"/>
<dbReference type="RefSeq" id="WP_013681414.1">
    <property type="nucleotide sequence ID" value="NC_015318.1"/>
</dbReference>
<dbReference type="InterPro" id="IPR050098">
    <property type="entry name" value="TFPI/VKTCI-like"/>
</dbReference>
<dbReference type="Pfam" id="PF00014">
    <property type="entry name" value="Kunitz_BPTI"/>
    <property type="match status" value="1"/>
</dbReference>
<dbReference type="InterPro" id="IPR002223">
    <property type="entry name" value="Kunitz_BPTI"/>
</dbReference>
<dbReference type="SUPFAM" id="SSF57362">
    <property type="entry name" value="BPTI-like"/>
    <property type="match status" value="1"/>
</dbReference>
<keyword evidence="4" id="KW-1185">Reference proteome</keyword>
<dbReference type="PROSITE" id="PS50279">
    <property type="entry name" value="BPTI_KUNITZ_2"/>
    <property type="match status" value="1"/>
</dbReference>
<dbReference type="CDD" id="cd00109">
    <property type="entry name" value="Kunitz-type"/>
    <property type="match status" value="1"/>
</dbReference>
<dbReference type="GO" id="GO:0005615">
    <property type="term" value="C:extracellular space"/>
    <property type="evidence" value="ECO:0007669"/>
    <property type="project" value="TreeGrafter"/>
</dbReference>
<accession>F2LTX4</accession>
<organism evidence="3 4">
    <name type="scientific">Hippea maritima (strain ATCC 700847 / DSM 10411 / MH2)</name>
    <dbReference type="NCBI Taxonomy" id="760142"/>
    <lineage>
        <taxon>Bacteria</taxon>
        <taxon>Pseudomonadati</taxon>
        <taxon>Campylobacterota</taxon>
        <taxon>Desulfurellia</taxon>
        <taxon>Desulfurellales</taxon>
        <taxon>Hippeaceae</taxon>
        <taxon>Hippea</taxon>
    </lineage>
</organism>
<dbReference type="GO" id="GO:0004867">
    <property type="term" value="F:serine-type endopeptidase inhibitor activity"/>
    <property type="evidence" value="ECO:0007669"/>
    <property type="project" value="InterPro"/>
</dbReference>
<evidence type="ECO:0000259" key="2">
    <source>
        <dbReference type="PROSITE" id="PS50279"/>
    </source>
</evidence>
<dbReference type="eggNOG" id="COG4991">
    <property type="taxonomic scope" value="Bacteria"/>
</dbReference>
<evidence type="ECO:0000313" key="4">
    <source>
        <dbReference type="Proteomes" id="UP000008139"/>
    </source>
</evidence>
<evidence type="ECO:0000313" key="3">
    <source>
        <dbReference type="EMBL" id="AEA33373.1"/>
    </source>
</evidence>
<protein>
    <submittedName>
        <fullName evidence="3">Proteinase inhibitor I2 Kunitz metazoa</fullName>
    </submittedName>
</protein>
<dbReference type="OrthoDB" id="459223at2"/>